<dbReference type="OrthoDB" id="8205493at2"/>
<dbReference type="Gene3D" id="3.40.50.720">
    <property type="entry name" value="NAD(P)-binding Rossmann-like Domain"/>
    <property type="match status" value="1"/>
</dbReference>
<organism evidence="2 3">
    <name type="scientific">Flexivirga caeni</name>
    <dbReference type="NCBI Taxonomy" id="2294115"/>
    <lineage>
        <taxon>Bacteria</taxon>
        <taxon>Bacillati</taxon>
        <taxon>Actinomycetota</taxon>
        <taxon>Actinomycetes</taxon>
        <taxon>Micrococcales</taxon>
        <taxon>Dermacoccaceae</taxon>
        <taxon>Flexivirga</taxon>
    </lineage>
</organism>
<reference evidence="2 3" key="1">
    <citation type="submission" date="2018-11" db="EMBL/GenBank/DDBJ databases">
        <title>Draft genome of Simplicispira Flexivirga sp. BO-16.</title>
        <authorList>
            <person name="Im W.T."/>
        </authorList>
    </citation>
    <scope>NUCLEOTIDE SEQUENCE [LARGE SCALE GENOMIC DNA]</scope>
    <source>
        <strain evidence="2 3">BO-16</strain>
    </source>
</reference>
<dbReference type="InterPro" id="IPR051783">
    <property type="entry name" value="NAD(P)-dependent_oxidoreduct"/>
</dbReference>
<accession>A0A3M9M283</accession>
<evidence type="ECO:0000313" key="2">
    <source>
        <dbReference type="EMBL" id="RNI19691.1"/>
    </source>
</evidence>
<dbReference type="Pfam" id="PF01370">
    <property type="entry name" value="Epimerase"/>
    <property type="match status" value="1"/>
</dbReference>
<proteinExistence type="predicted"/>
<dbReference type="RefSeq" id="WP_123272585.1">
    <property type="nucleotide sequence ID" value="NZ_RJJQ01000019.1"/>
</dbReference>
<gene>
    <name evidence="2" type="ORF">EFY87_16520</name>
</gene>
<name>A0A3M9M283_9MICO</name>
<dbReference type="AlphaFoldDB" id="A0A3M9M283"/>
<dbReference type="PANTHER" id="PTHR48079">
    <property type="entry name" value="PROTEIN YEEZ"/>
    <property type="match status" value="1"/>
</dbReference>
<dbReference type="GO" id="GO:0004029">
    <property type="term" value="F:aldehyde dehydrogenase (NAD+) activity"/>
    <property type="evidence" value="ECO:0007669"/>
    <property type="project" value="TreeGrafter"/>
</dbReference>
<dbReference type="EMBL" id="RJJQ01000019">
    <property type="protein sequence ID" value="RNI19691.1"/>
    <property type="molecule type" value="Genomic_DNA"/>
</dbReference>
<comment type="caution">
    <text evidence="2">The sequence shown here is derived from an EMBL/GenBank/DDBJ whole genome shotgun (WGS) entry which is preliminary data.</text>
</comment>
<keyword evidence="3" id="KW-1185">Reference proteome</keyword>
<dbReference type="PANTHER" id="PTHR48079:SF6">
    <property type="entry name" value="NAD(P)-BINDING DOMAIN-CONTAINING PROTEIN-RELATED"/>
    <property type="match status" value="1"/>
</dbReference>
<dbReference type="Proteomes" id="UP000271678">
    <property type="component" value="Unassembled WGS sequence"/>
</dbReference>
<sequence length="310" mass="34114">MQTILGANGQIGSELAHELHRSYTSELRLVSRSPKRLHDSDDLMAANLMDPEATEAAVAGSDVAYFTVGLPPDAKLWAEQFPVMMENAIAACAKHGTKLVFFDNTYMYPMTSQPQTERTSFEPVGSKAQTRAYIATMLLDAMDAGRVEAAICRAPEFYGPGKTQSLTNTLVFDRLAEGKKARVPLRDDTRRTLIWTPDASRGMALIGNTPSAFGQTWHLPCADDHPTYAQLVQLCSEEWGRDADYAVMSKPAFFVGSLVNKGAREFRALLPRYAVDTIFVSDKFKQAFPGFETTTYRSGVAALRAEHGKG</sequence>
<evidence type="ECO:0000259" key="1">
    <source>
        <dbReference type="Pfam" id="PF01370"/>
    </source>
</evidence>
<feature type="domain" description="NAD-dependent epimerase/dehydratase" evidence="1">
    <location>
        <begin position="4"/>
        <end position="212"/>
    </location>
</feature>
<dbReference type="GO" id="GO:0005737">
    <property type="term" value="C:cytoplasm"/>
    <property type="evidence" value="ECO:0007669"/>
    <property type="project" value="TreeGrafter"/>
</dbReference>
<dbReference type="SUPFAM" id="SSF51735">
    <property type="entry name" value="NAD(P)-binding Rossmann-fold domains"/>
    <property type="match status" value="1"/>
</dbReference>
<protein>
    <submittedName>
        <fullName evidence="2">NAD-dependent epimerase/dehydratase family protein</fullName>
    </submittedName>
</protein>
<dbReference type="InterPro" id="IPR036291">
    <property type="entry name" value="NAD(P)-bd_dom_sf"/>
</dbReference>
<dbReference type="InterPro" id="IPR001509">
    <property type="entry name" value="Epimerase_deHydtase"/>
</dbReference>
<evidence type="ECO:0000313" key="3">
    <source>
        <dbReference type="Proteomes" id="UP000271678"/>
    </source>
</evidence>